<dbReference type="InterPro" id="IPR043129">
    <property type="entry name" value="ATPase_NBD"/>
</dbReference>
<dbReference type="Pfam" id="PF16861">
    <property type="entry name" value="Carbam_trans_C"/>
    <property type="match status" value="1"/>
</dbReference>
<comment type="caution">
    <text evidence="4">The sequence shown here is derived from an EMBL/GenBank/DDBJ whole genome shotgun (WGS) entry which is preliminary data.</text>
</comment>
<dbReference type="Proteomes" id="UP001500908">
    <property type="component" value="Unassembled WGS sequence"/>
</dbReference>
<evidence type="ECO:0000259" key="2">
    <source>
        <dbReference type="Pfam" id="PF02543"/>
    </source>
</evidence>
<evidence type="ECO:0000259" key="3">
    <source>
        <dbReference type="Pfam" id="PF16861"/>
    </source>
</evidence>
<evidence type="ECO:0000313" key="4">
    <source>
        <dbReference type="EMBL" id="GAA3744622.1"/>
    </source>
</evidence>
<feature type="domain" description="Carbamoyltransferase C-terminal" evidence="3">
    <location>
        <begin position="395"/>
        <end position="564"/>
    </location>
</feature>
<dbReference type="EMBL" id="BAABDD010000010">
    <property type="protein sequence ID" value="GAA3744622.1"/>
    <property type="molecule type" value="Genomic_DNA"/>
</dbReference>
<keyword evidence="5" id="KW-1185">Reference proteome</keyword>
<dbReference type="InterPro" id="IPR038152">
    <property type="entry name" value="Carbam_trans_C_sf"/>
</dbReference>
<gene>
    <name evidence="4" type="ORF">GCM10022402_25320</name>
</gene>
<dbReference type="Gene3D" id="3.30.420.40">
    <property type="match status" value="2"/>
</dbReference>
<dbReference type="SUPFAM" id="SSF53067">
    <property type="entry name" value="Actin-like ATPase domain"/>
    <property type="match status" value="1"/>
</dbReference>
<dbReference type="PANTHER" id="PTHR34847">
    <property type="entry name" value="NODULATION PROTEIN U"/>
    <property type="match status" value="1"/>
</dbReference>
<feature type="domain" description="Carbamoyltransferase" evidence="2">
    <location>
        <begin position="2"/>
        <end position="344"/>
    </location>
</feature>
<dbReference type="InterPro" id="IPR003696">
    <property type="entry name" value="Carbtransf_dom"/>
</dbReference>
<comment type="similarity">
    <text evidence="1">Belongs to the NodU/CmcH family.</text>
</comment>
<organism evidence="4 5">
    <name type="scientific">Salinactinospora qingdaonensis</name>
    <dbReference type="NCBI Taxonomy" id="702744"/>
    <lineage>
        <taxon>Bacteria</taxon>
        <taxon>Bacillati</taxon>
        <taxon>Actinomycetota</taxon>
        <taxon>Actinomycetes</taxon>
        <taxon>Streptosporangiales</taxon>
        <taxon>Nocardiopsidaceae</taxon>
        <taxon>Salinactinospora</taxon>
    </lineage>
</organism>
<name>A0ABP7FNV8_9ACTN</name>
<protein>
    <submittedName>
        <fullName evidence="4">Carbamoyltransferase</fullName>
    </submittedName>
</protein>
<dbReference type="CDD" id="cd24098">
    <property type="entry name" value="ASKHA_NBD_TobZ_N"/>
    <property type="match status" value="1"/>
</dbReference>
<reference evidence="5" key="1">
    <citation type="journal article" date="2019" name="Int. J. Syst. Evol. Microbiol.">
        <title>The Global Catalogue of Microorganisms (GCM) 10K type strain sequencing project: providing services to taxonomists for standard genome sequencing and annotation.</title>
        <authorList>
            <consortium name="The Broad Institute Genomics Platform"/>
            <consortium name="The Broad Institute Genome Sequencing Center for Infectious Disease"/>
            <person name="Wu L."/>
            <person name="Ma J."/>
        </authorList>
    </citation>
    <scope>NUCLEOTIDE SEQUENCE [LARGE SCALE GENOMIC DNA]</scope>
    <source>
        <strain evidence="5">JCM 17137</strain>
    </source>
</reference>
<evidence type="ECO:0000313" key="5">
    <source>
        <dbReference type="Proteomes" id="UP001500908"/>
    </source>
</evidence>
<dbReference type="InterPro" id="IPR031730">
    <property type="entry name" value="Carbam_trans_C"/>
</dbReference>
<evidence type="ECO:0000256" key="1">
    <source>
        <dbReference type="ARBA" id="ARBA00006129"/>
    </source>
</evidence>
<proteinExistence type="inferred from homology"/>
<dbReference type="Pfam" id="PF02543">
    <property type="entry name" value="Carbam_trans_N"/>
    <property type="match status" value="1"/>
</dbReference>
<dbReference type="PANTHER" id="PTHR34847:SF1">
    <property type="entry name" value="NODULATION PROTEIN U"/>
    <property type="match status" value="1"/>
</dbReference>
<accession>A0ABP7FNV8</accession>
<sequence length="564" mass="61140">MHILGIASDLHISSAALVEDGQVRAAAAEERFTRSKHTRAFPRRAIEYCLSTVPDGLNGVDRIAVSTNPAIDLSVPDGRYTGRARWHPEGLYAIPNNLAALLDEPYQGAATQILQTGDKPLQIDYVYHHDAHAANAFFLSPFESAAVLTVDGRGEDCTALSAVGNGSALTTLGTIPYPHSLGLFYGALTQYLGFRLDRDEWKVMGLAAYGDANGAVYKSLRDLVEFQDGTIRVDLNYFSYYLRPARSAVSEAFIQRFGPPRRPDEEITSRHQDVAAAAQHVLEDALHHLLADLHHSTGLEQLVVGGGTFMNSVFNGKITSSTPFDEVFVSSCPDDSGTSIGAALYTHCVLLGADRGPAMTHNYYGPSFDDAAISRVLSRAKLRAPEVDDPADVAAHALAEGKIVGWFQGSMEFGQRALGNRSILADPRSAGMRDQVNNAVKLREPWRPFAPAVLADDFATYFGSQPAAPFMERTLPVLPETHHLIPATIHVDGTARPQTVTAEANPLFHRLICGFRDRTGVGAILNTSFNLAEEPVVCSPEDAIRTFFSSGLDTLVLGNRVLTK</sequence>
<dbReference type="Gene3D" id="3.90.870.20">
    <property type="entry name" value="Carbamoyltransferase, C-terminal domain"/>
    <property type="match status" value="1"/>
</dbReference>
<dbReference type="InterPro" id="IPR051338">
    <property type="entry name" value="NodU/CmcH_Carbamoyltrnsfr"/>
</dbReference>